<sequence>MTSAGDVPLQVVIDEVSALGKFASDLADQMRAGSTALDREVQSLFSVWKGSAADAYRSGWDEMQDGATKVWDTLANIASTLDSNVAAFQAQEASTASSINSTQAG</sequence>
<dbReference type="Proteomes" id="UP000037962">
    <property type="component" value="Unassembled WGS sequence"/>
</dbReference>
<dbReference type="InterPro" id="IPR010310">
    <property type="entry name" value="T7SS_ESAT-6-like"/>
</dbReference>
<dbReference type="RefSeq" id="WP_043078048.1">
    <property type="nucleotide sequence ID" value="NZ_CP011530.1"/>
</dbReference>
<gene>
    <name evidence="1" type="ORF">AN908_03750</name>
    <name evidence="2" type="ORF">AN912_02975</name>
</gene>
<dbReference type="OrthoDB" id="4568027at2"/>
<reference evidence="3 4" key="1">
    <citation type="submission" date="2015-09" db="EMBL/GenBank/DDBJ databases">
        <title>Genome Sequences of Mycobacterium immunogenum Isolates, Recuperated from a Chloraminated Drinking Water Distribution System Simulator Subjected to Episodes of Nitrification.</title>
        <authorList>
            <person name="Gomez-Alvarez V."/>
            <person name="Revetta R.P."/>
        </authorList>
    </citation>
    <scope>NUCLEOTIDE SEQUENCE [LARGE SCALE GENOMIC DNA]</scope>
    <source>
        <strain evidence="1 3">H008</strain>
        <strain evidence="2 4">H076</strain>
    </source>
</reference>
<evidence type="ECO:0000313" key="2">
    <source>
        <dbReference type="EMBL" id="KPG36607.1"/>
    </source>
</evidence>
<dbReference type="KEGG" id="miz:BAB75_16720"/>
<dbReference type="Pfam" id="PF06013">
    <property type="entry name" value="WXG100"/>
    <property type="match status" value="1"/>
</dbReference>
<proteinExistence type="predicted"/>
<dbReference type="EMBL" id="LJFO01000002">
    <property type="protein sequence ID" value="KPG16122.1"/>
    <property type="molecule type" value="Genomic_DNA"/>
</dbReference>
<evidence type="ECO:0000313" key="4">
    <source>
        <dbReference type="Proteomes" id="UP000037962"/>
    </source>
</evidence>
<name>A0A7V8RXX1_9MYCO</name>
<comment type="caution">
    <text evidence="1">The sequence shown here is derived from an EMBL/GenBank/DDBJ whole genome shotgun (WGS) entry which is preliminary data.</text>
</comment>
<dbReference type="Proteomes" id="UP000037843">
    <property type="component" value="Unassembled WGS sequence"/>
</dbReference>
<protein>
    <recommendedName>
        <fullName evidence="5">ESAT-6-like protein</fullName>
    </recommendedName>
</protein>
<organism evidence="1 3">
    <name type="scientific">Mycobacteroides immunogenum</name>
    <dbReference type="NCBI Taxonomy" id="83262"/>
    <lineage>
        <taxon>Bacteria</taxon>
        <taxon>Bacillati</taxon>
        <taxon>Actinomycetota</taxon>
        <taxon>Actinomycetes</taxon>
        <taxon>Mycobacteriales</taxon>
        <taxon>Mycobacteriaceae</taxon>
        <taxon>Mycobacteroides</taxon>
    </lineage>
</organism>
<keyword evidence="4" id="KW-1185">Reference proteome</keyword>
<dbReference type="SUPFAM" id="SSF140453">
    <property type="entry name" value="EsxAB dimer-like"/>
    <property type="match status" value="1"/>
</dbReference>
<dbReference type="InterPro" id="IPR036689">
    <property type="entry name" value="ESAT-6-like_sf"/>
</dbReference>
<dbReference type="Gene3D" id="1.10.287.1060">
    <property type="entry name" value="ESAT-6-like"/>
    <property type="match status" value="1"/>
</dbReference>
<dbReference type="GeneID" id="45765511"/>
<evidence type="ECO:0000313" key="3">
    <source>
        <dbReference type="Proteomes" id="UP000037843"/>
    </source>
</evidence>
<accession>A0A7V8RXX1</accession>
<evidence type="ECO:0000313" key="1">
    <source>
        <dbReference type="EMBL" id="KPG16122.1"/>
    </source>
</evidence>
<dbReference type="AlphaFoldDB" id="A0A7V8RXX1"/>
<dbReference type="EMBL" id="LJFS01000003">
    <property type="protein sequence ID" value="KPG36607.1"/>
    <property type="molecule type" value="Genomic_DNA"/>
</dbReference>
<evidence type="ECO:0008006" key="5">
    <source>
        <dbReference type="Google" id="ProtNLM"/>
    </source>
</evidence>